<dbReference type="CDD" id="cd07033">
    <property type="entry name" value="TPP_PYR_DXS_TK_like"/>
    <property type="match status" value="1"/>
</dbReference>
<dbReference type="PANTHER" id="PTHR43825">
    <property type="entry name" value="PYRUVATE DEHYDROGENASE E1 COMPONENT"/>
    <property type="match status" value="1"/>
</dbReference>
<dbReference type="Gene3D" id="3.40.50.920">
    <property type="match status" value="1"/>
</dbReference>
<dbReference type="Gene3D" id="3.40.50.970">
    <property type="match status" value="1"/>
</dbReference>
<evidence type="ECO:0000259" key="1">
    <source>
        <dbReference type="SMART" id="SM00861"/>
    </source>
</evidence>
<dbReference type="InterPro" id="IPR005475">
    <property type="entry name" value="Transketolase-like_Pyr-bd"/>
</dbReference>
<organism evidence="2 3">
    <name type="scientific">Saccharothrix ecbatanensis</name>
    <dbReference type="NCBI Taxonomy" id="1105145"/>
    <lineage>
        <taxon>Bacteria</taxon>
        <taxon>Bacillati</taxon>
        <taxon>Actinomycetota</taxon>
        <taxon>Actinomycetes</taxon>
        <taxon>Pseudonocardiales</taxon>
        <taxon>Pseudonocardiaceae</taxon>
        <taxon>Saccharothrix</taxon>
    </lineage>
</organism>
<protein>
    <submittedName>
        <fullName evidence="2">Transketolase</fullName>
        <ecNumber evidence="2">2.2.1.1</ecNumber>
    </submittedName>
</protein>
<dbReference type="AlphaFoldDB" id="A0A7W9HMX7"/>
<feature type="domain" description="Transketolase-like pyrimidine-binding" evidence="1">
    <location>
        <begin position="2"/>
        <end position="158"/>
    </location>
</feature>
<accession>A0A7W9HMX7</accession>
<evidence type="ECO:0000313" key="3">
    <source>
        <dbReference type="Proteomes" id="UP000552097"/>
    </source>
</evidence>
<dbReference type="GO" id="GO:0000287">
    <property type="term" value="F:magnesium ion binding"/>
    <property type="evidence" value="ECO:0007669"/>
    <property type="project" value="UniProtKB-ARBA"/>
</dbReference>
<keyword evidence="2" id="KW-0808">Transferase</keyword>
<dbReference type="EMBL" id="JACHMO010000001">
    <property type="protein sequence ID" value="MBB5805100.1"/>
    <property type="molecule type" value="Genomic_DNA"/>
</dbReference>
<dbReference type="InterPro" id="IPR051157">
    <property type="entry name" value="PDH/Transketolase"/>
</dbReference>
<dbReference type="GO" id="GO:0004802">
    <property type="term" value="F:transketolase activity"/>
    <property type="evidence" value="ECO:0007669"/>
    <property type="project" value="UniProtKB-EC"/>
</dbReference>
<sequence>MMSMRQVFVDTVEDVMRHDPRVAVVIAEISRDVFTPQERLINVGIREQALVSVGSGLALSGMRPVVHTYAPFLVERPFEQIKLDFGHQDVGGVLVSIGGSYDDPVWGRTHQAPGDVALFDTLPGWTVRVPGHPDEVGPIVRDALARDDRIYIRLSLRENESPHPVVEGFTELRRGRQGVVVAVGPMLDKVLEATRDVDVTVLYATTVRPFDAAGLQAAVDRADQADVLLVEPYLEGTSAHLAAEALADVPHRLRSLGVRRDAELRAYGTAEDHDSAHDLDVLGIAAAVRRMFGHPAAAA</sequence>
<comment type="caution">
    <text evidence="2">The sequence shown here is derived from an EMBL/GenBank/DDBJ whole genome shotgun (WGS) entry which is preliminary data.</text>
</comment>
<dbReference type="Proteomes" id="UP000552097">
    <property type="component" value="Unassembled WGS sequence"/>
</dbReference>
<dbReference type="SMART" id="SM00861">
    <property type="entry name" value="Transket_pyr"/>
    <property type="match status" value="1"/>
</dbReference>
<dbReference type="PANTHER" id="PTHR43825:SF1">
    <property type="entry name" value="TRANSKETOLASE-LIKE PYRIMIDINE-BINDING DOMAIN-CONTAINING PROTEIN"/>
    <property type="match status" value="1"/>
</dbReference>
<evidence type="ECO:0000313" key="2">
    <source>
        <dbReference type="EMBL" id="MBB5805100.1"/>
    </source>
</evidence>
<proteinExistence type="predicted"/>
<dbReference type="InterPro" id="IPR009014">
    <property type="entry name" value="Transketo_C/PFOR_II"/>
</dbReference>
<reference evidence="2 3" key="1">
    <citation type="submission" date="2020-08" db="EMBL/GenBank/DDBJ databases">
        <title>Sequencing the genomes of 1000 actinobacteria strains.</title>
        <authorList>
            <person name="Klenk H.-P."/>
        </authorList>
    </citation>
    <scope>NUCLEOTIDE SEQUENCE [LARGE SCALE GENOMIC DNA]</scope>
    <source>
        <strain evidence="2 3">DSM 45486</strain>
    </source>
</reference>
<dbReference type="SUPFAM" id="SSF52518">
    <property type="entry name" value="Thiamin diphosphate-binding fold (THDP-binding)"/>
    <property type="match status" value="1"/>
</dbReference>
<keyword evidence="3" id="KW-1185">Reference proteome</keyword>
<dbReference type="EC" id="2.2.1.1" evidence="2"/>
<dbReference type="SUPFAM" id="SSF52922">
    <property type="entry name" value="TK C-terminal domain-like"/>
    <property type="match status" value="1"/>
</dbReference>
<gene>
    <name evidence="2" type="ORF">F4560_004868</name>
</gene>
<dbReference type="InterPro" id="IPR029061">
    <property type="entry name" value="THDP-binding"/>
</dbReference>
<name>A0A7W9HMX7_9PSEU</name>
<dbReference type="Pfam" id="PF02779">
    <property type="entry name" value="Transket_pyr"/>
    <property type="match status" value="1"/>
</dbReference>